<evidence type="ECO:0000313" key="2">
    <source>
        <dbReference type="Proteomes" id="UP000718571"/>
    </source>
</evidence>
<name>A0A8T3URF4_9ARCH</name>
<protein>
    <submittedName>
        <fullName evidence="1">Uncharacterized protein</fullName>
    </submittedName>
</protein>
<reference evidence="1 2" key="1">
    <citation type="submission" date="2020-09" db="EMBL/GenBank/DDBJ databases">
        <title>Genomic characterization of a novel Parvarchaeota family in acid mine drainage sediments.</title>
        <authorList>
            <person name="Luo Z.-H."/>
        </authorList>
    </citation>
    <scope>NUCLEOTIDE SEQUENCE [LARGE SCALE GENOMIC DNA]</scope>
    <source>
        <strain evidence="1">MAS1_bins.189</strain>
    </source>
</reference>
<dbReference type="Proteomes" id="UP000718571">
    <property type="component" value="Unassembled WGS sequence"/>
</dbReference>
<gene>
    <name evidence="1" type="ORF">IHE51_01495</name>
</gene>
<dbReference type="EMBL" id="JADFAR010000018">
    <property type="protein sequence ID" value="MBE5728512.1"/>
    <property type="molecule type" value="Genomic_DNA"/>
</dbReference>
<accession>A0A8T3URF4</accession>
<sequence>MICKEHTFDISPPMCRECIEKELSALTYKELMVLFVAENKLGMRYLTNDLKLNWREVEEAAANCVSLGYLRQSVFNFLFSGFQTTFEGKQMLYMASLIYDFPSLEQG</sequence>
<organism evidence="1 2">
    <name type="scientific">Candidatus Acidifodinimicrobium mancum</name>
    <dbReference type="NCBI Taxonomy" id="2898728"/>
    <lineage>
        <taxon>Archaea</taxon>
        <taxon>Candidatus Parvarchaeota</taxon>
        <taxon>Candidatus Acidifodinimicrobiaceae</taxon>
        <taxon>Candidatus Acidifodinimicrobium</taxon>
    </lineage>
</organism>
<comment type="caution">
    <text evidence="1">The sequence shown here is derived from an EMBL/GenBank/DDBJ whole genome shotgun (WGS) entry which is preliminary data.</text>
</comment>
<proteinExistence type="predicted"/>
<evidence type="ECO:0000313" key="1">
    <source>
        <dbReference type="EMBL" id="MBE5728512.1"/>
    </source>
</evidence>
<dbReference type="AlphaFoldDB" id="A0A8T3URF4"/>